<proteinExistence type="predicted"/>
<evidence type="ECO:0000256" key="1">
    <source>
        <dbReference type="SAM" id="MobiDB-lite"/>
    </source>
</evidence>
<evidence type="ECO:0000313" key="3">
    <source>
        <dbReference type="Proteomes" id="UP000605992"/>
    </source>
</evidence>
<dbReference type="AlphaFoldDB" id="A0A8J3V1H5"/>
<evidence type="ECO:0000313" key="2">
    <source>
        <dbReference type="EMBL" id="GII54971.1"/>
    </source>
</evidence>
<gene>
    <name evidence="2" type="ORF">Pth03_33600</name>
</gene>
<dbReference type="Proteomes" id="UP000605992">
    <property type="component" value="Unassembled WGS sequence"/>
</dbReference>
<keyword evidence="3" id="KW-1185">Reference proteome</keyword>
<dbReference type="EMBL" id="BOOR01000022">
    <property type="protein sequence ID" value="GII54971.1"/>
    <property type="molecule type" value="Genomic_DNA"/>
</dbReference>
<dbReference type="InterPro" id="IPR036249">
    <property type="entry name" value="Thioredoxin-like_sf"/>
</dbReference>
<feature type="region of interest" description="Disordered" evidence="1">
    <location>
        <begin position="1"/>
        <end position="25"/>
    </location>
</feature>
<accession>A0A8J3V1H5</accession>
<comment type="caution">
    <text evidence="2">The sequence shown here is derived from an EMBL/GenBank/DDBJ whole genome shotgun (WGS) entry which is preliminary data.</text>
</comment>
<sequence length="222" mass="24666">MSETKAAAVSVEHTGRLQKPRTVSMEEWQEARDELLIAEKEATRALDALAARRRRLPMVKFGTTYTFDTPTGAKTLLDLFEGRGQLVVYQFMDNGPDDHCPGCTAFTDNIPAAGPELLAKRGVTWVTVSNMPLAQIEAYKARMGWTVPVFSSRGTSFADDSGAGAGFMLSVFLRDGDDVYRTYNTTARGVDRILWVHDILDLTPYGRQQPWEDSPPGWPQAF</sequence>
<evidence type="ECO:0008006" key="4">
    <source>
        <dbReference type="Google" id="ProtNLM"/>
    </source>
</evidence>
<name>A0A8J3V1H5_9ACTN</name>
<dbReference type="InterPro" id="IPR010296">
    <property type="entry name" value="DUF899_thioredox"/>
</dbReference>
<reference evidence="2" key="1">
    <citation type="submission" date="2021-01" db="EMBL/GenBank/DDBJ databases">
        <title>Whole genome shotgun sequence of Planotetraspora thailandica NBRC 104271.</title>
        <authorList>
            <person name="Komaki H."/>
            <person name="Tamura T."/>
        </authorList>
    </citation>
    <scope>NUCLEOTIDE SEQUENCE</scope>
    <source>
        <strain evidence="2">NBRC 104271</strain>
    </source>
</reference>
<dbReference type="RefSeq" id="WP_203945177.1">
    <property type="nucleotide sequence ID" value="NZ_BOOR01000022.1"/>
</dbReference>
<dbReference type="Gene3D" id="3.40.30.10">
    <property type="entry name" value="Glutaredoxin"/>
    <property type="match status" value="1"/>
</dbReference>
<dbReference type="Pfam" id="PF05988">
    <property type="entry name" value="DUF899"/>
    <property type="match status" value="1"/>
</dbReference>
<protein>
    <recommendedName>
        <fullName evidence="4">DUF899 domain-containing protein</fullName>
    </recommendedName>
</protein>
<dbReference type="SUPFAM" id="SSF52833">
    <property type="entry name" value="Thioredoxin-like"/>
    <property type="match status" value="1"/>
</dbReference>
<organism evidence="2 3">
    <name type="scientific">Planotetraspora thailandica</name>
    <dbReference type="NCBI Taxonomy" id="487172"/>
    <lineage>
        <taxon>Bacteria</taxon>
        <taxon>Bacillati</taxon>
        <taxon>Actinomycetota</taxon>
        <taxon>Actinomycetes</taxon>
        <taxon>Streptosporangiales</taxon>
        <taxon>Streptosporangiaceae</taxon>
        <taxon>Planotetraspora</taxon>
    </lineage>
</organism>